<dbReference type="GO" id="GO:0005829">
    <property type="term" value="C:cytosol"/>
    <property type="evidence" value="ECO:0007669"/>
    <property type="project" value="TreeGrafter"/>
</dbReference>
<feature type="binding site" evidence="7">
    <location>
        <position position="200"/>
    </location>
    <ligand>
        <name>substrate</name>
    </ligand>
</feature>
<dbReference type="SUPFAM" id="SSF55347">
    <property type="entry name" value="Glyceraldehyde-3-phosphate dehydrogenase-like, C-terminal domain"/>
    <property type="match status" value="1"/>
</dbReference>
<accession>R7Y4G0</accession>
<proteinExistence type="inferred from homology"/>
<evidence type="ECO:0000256" key="5">
    <source>
        <dbReference type="ARBA" id="ARBA00023002"/>
    </source>
</evidence>
<dbReference type="EC" id="1.1.1.49" evidence="7"/>
<dbReference type="RefSeq" id="WP_010844727.1">
    <property type="nucleotide sequence ID" value="NZ_AQPW01000047.1"/>
</dbReference>
<reference evidence="10 11" key="1">
    <citation type="journal article" date="2013" name="Genome Announc.">
        <title>Draft Genome Sequence of a Benzothiophene-Desulfurizing Bacterium, Gordona terrae Strain C-6.</title>
        <authorList>
            <person name="Wang W."/>
            <person name="Ma T."/>
            <person name="Ren Y."/>
            <person name="Li G."/>
        </authorList>
    </citation>
    <scope>NUCLEOTIDE SEQUENCE [LARGE SCALE GENOMIC DNA]</scope>
    <source>
        <strain evidence="10 11">C-6</strain>
    </source>
</reference>
<evidence type="ECO:0000259" key="9">
    <source>
        <dbReference type="Pfam" id="PF02781"/>
    </source>
</evidence>
<keyword evidence="3 7" id="KW-0313">Glucose metabolism</keyword>
<feature type="domain" description="Glucose-6-phosphate dehydrogenase NAD-binding" evidence="8">
    <location>
        <begin position="27"/>
        <end position="205"/>
    </location>
</feature>
<evidence type="ECO:0000256" key="7">
    <source>
        <dbReference type="HAMAP-Rule" id="MF_00966"/>
    </source>
</evidence>
<dbReference type="PANTHER" id="PTHR23429:SF0">
    <property type="entry name" value="GLUCOSE-6-PHOSPHATE 1-DEHYDROGENASE"/>
    <property type="match status" value="1"/>
</dbReference>
<evidence type="ECO:0000313" key="10">
    <source>
        <dbReference type="EMBL" id="EON30584.1"/>
    </source>
</evidence>
<feature type="binding site" evidence="7">
    <location>
        <position position="344"/>
    </location>
    <ligand>
        <name>substrate</name>
    </ligand>
</feature>
<dbReference type="InterPro" id="IPR036291">
    <property type="entry name" value="NAD(P)-bd_dom_sf"/>
</dbReference>
<evidence type="ECO:0000313" key="11">
    <source>
        <dbReference type="Proteomes" id="UP000013569"/>
    </source>
</evidence>
<dbReference type="GO" id="GO:0004345">
    <property type="term" value="F:glucose-6-phosphate dehydrogenase activity"/>
    <property type="evidence" value="ECO:0007669"/>
    <property type="project" value="UniProtKB-UniRule"/>
</dbReference>
<name>R7Y4G0_9ACTN</name>
<gene>
    <name evidence="7" type="primary">zwf</name>
    <name evidence="10" type="ORF">GTC6_21830</name>
</gene>
<keyword evidence="6 7" id="KW-0119">Carbohydrate metabolism</keyword>
<feature type="binding site" evidence="7">
    <location>
        <position position="234"/>
    </location>
    <ligand>
        <name>substrate</name>
    </ligand>
</feature>
<comment type="function">
    <text evidence="7">Catalyzes the oxidation of glucose 6-phosphate to 6-phosphogluconolactone.</text>
</comment>
<dbReference type="GO" id="GO:0009051">
    <property type="term" value="P:pentose-phosphate shunt, oxidative branch"/>
    <property type="evidence" value="ECO:0007669"/>
    <property type="project" value="TreeGrafter"/>
</dbReference>
<comment type="similarity">
    <text evidence="2 7">Belongs to the glucose-6-phosphate dehydrogenase family.</text>
</comment>
<comment type="caution">
    <text evidence="7">Lacks conserved residue(s) required for the propagation of feature annotation.</text>
</comment>
<dbReference type="GO" id="GO:0050661">
    <property type="term" value="F:NADP binding"/>
    <property type="evidence" value="ECO:0007669"/>
    <property type="project" value="UniProtKB-UniRule"/>
</dbReference>
<dbReference type="Gene3D" id="3.30.360.10">
    <property type="entry name" value="Dihydrodipicolinate Reductase, domain 2"/>
    <property type="match status" value="1"/>
</dbReference>
<feature type="binding site" evidence="7">
    <location>
        <position position="196"/>
    </location>
    <ligand>
        <name>substrate</name>
    </ligand>
</feature>
<evidence type="ECO:0000256" key="3">
    <source>
        <dbReference type="ARBA" id="ARBA00022526"/>
    </source>
</evidence>
<dbReference type="GO" id="GO:0006006">
    <property type="term" value="P:glucose metabolic process"/>
    <property type="evidence" value="ECO:0007669"/>
    <property type="project" value="UniProtKB-KW"/>
</dbReference>
<dbReference type="PANTHER" id="PTHR23429">
    <property type="entry name" value="GLUCOSE-6-PHOSPHATE 1-DEHYDROGENASE G6PD"/>
    <property type="match status" value="1"/>
</dbReference>
<dbReference type="EMBL" id="AQPW01000047">
    <property type="protein sequence ID" value="EON30584.1"/>
    <property type="molecule type" value="Genomic_DNA"/>
</dbReference>
<comment type="catalytic activity">
    <reaction evidence="7">
        <text>D-glucose 6-phosphate + NADP(+) = 6-phospho-D-glucono-1,5-lactone + NADPH + H(+)</text>
        <dbReference type="Rhea" id="RHEA:15841"/>
        <dbReference type="ChEBI" id="CHEBI:15378"/>
        <dbReference type="ChEBI" id="CHEBI:57783"/>
        <dbReference type="ChEBI" id="CHEBI:57955"/>
        <dbReference type="ChEBI" id="CHEBI:58349"/>
        <dbReference type="ChEBI" id="CHEBI:61548"/>
        <dbReference type="EC" id="1.1.1.49"/>
    </reaction>
</comment>
<dbReference type="HAMAP" id="MF_00966">
    <property type="entry name" value="G6PD"/>
    <property type="match status" value="1"/>
</dbReference>
<feature type="domain" description="Glucose-6-phosphate dehydrogenase C-terminal" evidence="9">
    <location>
        <begin position="208"/>
        <end position="475"/>
    </location>
</feature>
<dbReference type="InterPro" id="IPR019796">
    <property type="entry name" value="G6P_DH_AS"/>
</dbReference>
<dbReference type="Pfam" id="PF00479">
    <property type="entry name" value="G6PD_N"/>
    <property type="match status" value="1"/>
</dbReference>
<keyword evidence="4 7" id="KW-0521">NADP</keyword>
<sequence>MTADSSARENATQSDAPAATDAAVIFVLFGSTGDLAKRMVLPSLFELHRRGLLPDGWQLIGNGRGDRTDDEFRQHVKNAVEEFGSDGSVSSDEWASFAETIRFAGGGFTADDPGRLLEVIDASRDAIGGTAQLVHYLALPPTTFVDYTEAIAAHGLAKNSRVVYEKPFGTSPGGFRTLDEAVHESLDEDQIYRIDHFLGKESTQNLHVLRFANGLFAGVWNREHVEEVQIDVPETLDIADRAAFYDATGAFLDMIVTHLFQVAAEVAMEPPVSLGAEDLLGARESVIAAFRPLDPAEVVFGQYEGYRDTEGIPDDSTTETFAAVRLWVDTDRWHGVPFLLRTGKMLDHSAQRLSLVFRAPADGPLTDTPTDGTVLTFDLAGDGAIDLAVTIKEPGSGTDLSVAHMTEKLDEVADGLSPYARLIVDVLRGDRSLFTRPDGLAHVWEVAAPVLTNPPAPQPYAAGSTGPAAADDLCGGSGWI</sequence>
<feature type="binding site" evidence="7">
    <location>
        <position position="253"/>
    </location>
    <ligand>
        <name>substrate</name>
    </ligand>
</feature>
<dbReference type="PRINTS" id="PR00079">
    <property type="entry name" value="G6PDHDRGNASE"/>
</dbReference>
<evidence type="ECO:0000259" key="8">
    <source>
        <dbReference type="Pfam" id="PF00479"/>
    </source>
</evidence>
<feature type="binding site" evidence="7">
    <location>
        <begin position="30"/>
        <end position="37"/>
    </location>
    <ligand>
        <name>NADP(+)</name>
        <dbReference type="ChEBI" id="CHEBI:58349"/>
    </ligand>
</feature>
<dbReference type="InterPro" id="IPR022675">
    <property type="entry name" value="G6P_DH_C"/>
</dbReference>
<dbReference type="PIRSF" id="PIRSF000110">
    <property type="entry name" value="G6PD"/>
    <property type="match status" value="1"/>
</dbReference>
<feature type="binding site" evidence="7">
    <location>
        <position position="166"/>
    </location>
    <ligand>
        <name>NADP(+)</name>
        <dbReference type="ChEBI" id="CHEBI:58349"/>
    </ligand>
</feature>
<evidence type="ECO:0000256" key="1">
    <source>
        <dbReference type="ARBA" id="ARBA00004937"/>
    </source>
</evidence>
<dbReference type="PATRIC" id="fig|1316928.3.peg.4412"/>
<evidence type="ECO:0000256" key="2">
    <source>
        <dbReference type="ARBA" id="ARBA00009975"/>
    </source>
</evidence>
<dbReference type="Pfam" id="PF02781">
    <property type="entry name" value="G6PD_C"/>
    <property type="match status" value="1"/>
</dbReference>
<evidence type="ECO:0000256" key="6">
    <source>
        <dbReference type="ARBA" id="ARBA00023277"/>
    </source>
</evidence>
<dbReference type="InterPro" id="IPR001282">
    <property type="entry name" value="G6P_DH"/>
</dbReference>
<dbReference type="InterPro" id="IPR022674">
    <property type="entry name" value="G6P_DH_NAD-bd"/>
</dbReference>
<feature type="binding site" evidence="7">
    <location>
        <position position="64"/>
    </location>
    <ligand>
        <name>NADP(+)</name>
        <dbReference type="ChEBI" id="CHEBI:58349"/>
    </ligand>
</feature>
<feature type="active site" description="Proton acceptor" evidence="7">
    <location>
        <position position="258"/>
    </location>
</feature>
<keyword evidence="5 7" id="KW-0560">Oxidoreductase</keyword>
<comment type="pathway">
    <text evidence="1 7">Carbohydrate degradation; pentose phosphate pathway; D-ribulose 5-phosphate from D-glucose 6-phosphate (oxidative stage): step 1/3.</text>
</comment>
<protein>
    <recommendedName>
        <fullName evidence="7">Glucose-6-phosphate 1-dehydrogenase</fullName>
        <shortName evidence="7">G6PD</shortName>
        <ecNumber evidence="7">1.1.1.49</ecNumber>
    </recommendedName>
</protein>
<dbReference type="Gene3D" id="3.40.50.720">
    <property type="entry name" value="NAD(P)-binding Rossmann-like Domain"/>
    <property type="match status" value="1"/>
</dbReference>
<evidence type="ECO:0000256" key="4">
    <source>
        <dbReference type="ARBA" id="ARBA00022857"/>
    </source>
</evidence>
<dbReference type="UniPathway" id="UPA00115">
    <property type="reaction ID" value="UER00408"/>
</dbReference>
<organism evidence="10 11">
    <name type="scientific">Gordonia terrae C-6</name>
    <dbReference type="NCBI Taxonomy" id="1316928"/>
    <lineage>
        <taxon>Bacteria</taxon>
        <taxon>Bacillati</taxon>
        <taxon>Actinomycetota</taxon>
        <taxon>Actinomycetes</taxon>
        <taxon>Mycobacteriales</taxon>
        <taxon>Gordoniaceae</taxon>
        <taxon>Gordonia</taxon>
    </lineage>
</organism>
<dbReference type="SUPFAM" id="SSF51735">
    <property type="entry name" value="NAD(P)-binding Rossmann-fold domains"/>
    <property type="match status" value="1"/>
</dbReference>
<dbReference type="Proteomes" id="UP000013569">
    <property type="component" value="Unassembled WGS sequence"/>
</dbReference>
<dbReference type="PROSITE" id="PS00069">
    <property type="entry name" value="G6P_DEHYDROGENASE"/>
    <property type="match status" value="1"/>
</dbReference>
<comment type="caution">
    <text evidence="10">The sequence shown here is derived from an EMBL/GenBank/DDBJ whole genome shotgun (WGS) entry which is preliminary data.</text>
</comment>
<dbReference type="AlphaFoldDB" id="R7Y4G0"/>